<dbReference type="STRING" id="933852.A0A0C2XS76"/>
<dbReference type="InterPro" id="IPR036291">
    <property type="entry name" value="NAD(P)-bd_dom_sf"/>
</dbReference>
<reference evidence="4 5" key="1">
    <citation type="submission" date="2014-04" db="EMBL/GenBank/DDBJ databases">
        <authorList>
            <consortium name="DOE Joint Genome Institute"/>
            <person name="Kuo A."/>
            <person name="Zuccaro A."/>
            <person name="Kohler A."/>
            <person name="Nagy L.G."/>
            <person name="Floudas D."/>
            <person name="Copeland A."/>
            <person name="Barry K.W."/>
            <person name="Cichocki N."/>
            <person name="Veneault-Fourrey C."/>
            <person name="LaButti K."/>
            <person name="Lindquist E.A."/>
            <person name="Lipzen A."/>
            <person name="Lundell T."/>
            <person name="Morin E."/>
            <person name="Murat C."/>
            <person name="Sun H."/>
            <person name="Tunlid A."/>
            <person name="Henrissat B."/>
            <person name="Grigoriev I.V."/>
            <person name="Hibbett D.S."/>
            <person name="Martin F."/>
            <person name="Nordberg H.P."/>
            <person name="Cantor M.N."/>
            <person name="Hua S.X."/>
        </authorList>
    </citation>
    <scope>NUCLEOTIDE SEQUENCE [LARGE SCALE GENOMIC DNA]</scope>
    <source>
        <strain evidence="4 5">MAFF 305830</strain>
    </source>
</reference>
<evidence type="ECO:0000313" key="4">
    <source>
        <dbReference type="EMBL" id="KIM31787.1"/>
    </source>
</evidence>
<sequence length="367" mass="38968">MTSVAPPANILLTGKSLAHYRIRTDAVMLVGGTGFVGSAVLSNLLNKGFTVRAVVRSLAKAAPLETVFKAYVDSGKLTFAVVPDMAVPGAFASALDGIDGIVHCASPILSSDPNADPQDLIAPAVNGTLGIVQDAAKVASVKRIVVTSSVVTFLEPKEGKYVYTEADWYDAAPKLVEQQGRSAPGRLKYIASKLLAERAAWDWVKENKPSFELVTVLPPWVWGKSVLGDPGHIRPEASNNRLLAALERARDGTLDLTEIANFTDALDIAEGHVKALTTPGISGERFIILGHSPTWQDILDHLASNPVPGLVAPIGEPGGGKSFSDVAQTKATMSGEKAVKELGMTYRSPKDTLHDTLAQALEFGWKL</sequence>
<dbReference type="AlphaFoldDB" id="A0A0C2XS76"/>
<dbReference type="PANTHER" id="PTHR10366">
    <property type="entry name" value="NAD DEPENDENT EPIMERASE/DEHYDRATASE"/>
    <property type="match status" value="1"/>
</dbReference>
<comment type="similarity">
    <text evidence="2">Belongs to the NAD(P)-dependent epimerase/dehydratase family. Dihydroflavonol-4-reductase subfamily.</text>
</comment>
<dbReference type="Proteomes" id="UP000054097">
    <property type="component" value="Unassembled WGS sequence"/>
</dbReference>
<dbReference type="GO" id="GO:0016616">
    <property type="term" value="F:oxidoreductase activity, acting on the CH-OH group of donors, NAD or NADP as acceptor"/>
    <property type="evidence" value="ECO:0007669"/>
    <property type="project" value="TreeGrafter"/>
</dbReference>
<protein>
    <recommendedName>
        <fullName evidence="3">NAD-dependent epimerase/dehydratase domain-containing protein</fullName>
    </recommendedName>
</protein>
<dbReference type="InterPro" id="IPR001509">
    <property type="entry name" value="Epimerase_deHydtase"/>
</dbReference>
<dbReference type="InterPro" id="IPR050425">
    <property type="entry name" value="NAD(P)_dehydrat-like"/>
</dbReference>
<dbReference type="OrthoDB" id="2735536at2759"/>
<organism evidence="4 5">
    <name type="scientific">Serendipita vermifera MAFF 305830</name>
    <dbReference type="NCBI Taxonomy" id="933852"/>
    <lineage>
        <taxon>Eukaryota</taxon>
        <taxon>Fungi</taxon>
        <taxon>Dikarya</taxon>
        <taxon>Basidiomycota</taxon>
        <taxon>Agaricomycotina</taxon>
        <taxon>Agaricomycetes</taxon>
        <taxon>Sebacinales</taxon>
        <taxon>Serendipitaceae</taxon>
        <taxon>Serendipita</taxon>
    </lineage>
</organism>
<reference evidence="5" key="2">
    <citation type="submission" date="2015-01" db="EMBL/GenBank/DDBJ databases">
        <title>Evolutionary Origins and Diversification of the Mycorrhizal Mutualists.</title>
        <authorList>
            <consortium name="DOE Joint Genome Institute"/>
            <consortium name="Mycorrhizal Genomics Consortium"/>
            <person name="Kohler A."/>
            <person name="Kuo A."/>
            <person name="Nagy L.G."/>
            <person name="Floudas D."/>
            <person name="Copeland A."/>
            <person name="Barry K.W."/>
            <person name="Cichocki N."/>
            <person name="Veneault-Fourrey C."/>
            <person name="LaButti K."/>
            <person name="Lindquist E.A."/>
            <person name="Lipzen A."/>
            <person name="Lundell T."/>
            <person name="Morin E."/>
            <person name="Murat C."/>
            <person name="Riley R."/>
            <person name="Ohm R."/>
            <person name="Sun H."/>
            <person name="Tunlid A."/>
            <person name="Henrissat B."/>
            <person name="Grigoriev I.V."/>
            <person name="Hibbett D.S."/>
            <person name="Martin F."/>
        </authorList>
    </citation>
    <scope>NUCLEOTIDE SEQUENCE [LARGE SCALE GENOMIC DNA]</scope>
    <source>
        <strain evidence="5">MAFF 305830</strain>
    </source>
</reference>
<keyword evidence="5" id="KW-1185">Reference proteome</keyword>
<evidence type="ECO:0000259" key="3">
    <source>
        <dbReference type="Pfam" id="PF01370"/>
    </source>
</evidence>
<accession>A0A0C2XS76</accession>
<dbReference type="PANTHER" id="PTHR10366:SF564">
    <property type="entry name" value="STEROL-4-ALPHA-CARBOXYLATE 3-DEHYDROGENASE, DECARBOXYLATING"/>
    <property type="match status" value="1"/>
</dbReference>
<evidence type="ECO:0000256" key="1">
    <source>
        <dbReference type="ARBA" id="ARBA00023002"/>
    </source>
</evidence>
<gene>
    <name evidence="4" type="ORF">M408DRAFT_318074</name>
</gene>
<dbReference type="HOGENOM" id="CLU_007383_9_2_1"/>
<evidence type="ECO:0000256" key="2">
    <source>
        <dbReference type="ARBA" id="ARBA00023445"/>
    </source>
</evidence>
<dbReference type="Pfam" id="PF01370">
    <property type="entry name" value="Epimerase"/>
    <property type="match status" value="1"/>
</dbReference>
<feature type="domain" description="NAD-dependent epimerase/dehydratase" evidence="3">
    <location>
        <begin position="27"/>
        <end position="279"/>
    </location>
</feature>
<dbReference type="EMBL" id="KN824281">
    <property type="protein sequence ID" value="KIM31787.1"/>
    <property type="molecule type" value="Genomic_DNA"/>
</dbReference>
<keyword evidence="1" id="KW-0560">Oxidoreductase</keyword>
<proteinExistence type="inferred from homology"/>
<dbReference type="SUPFAM" id="SSF51735">
    <property type="entry name" value="NAD(P)-binding Rossmann-fold domains"/>
    <property type="match status" value="1"/>
</dbReference>
<dbReference type="Gene3D" id="3.40.50.720">
    <property type="entry name" value="NAD(P)-binding Rossmann-like Domain"/>
    <property type="match status" value="1"/>
</dbReference>
<evidence type="ECO:0000313" key="5">
    <source>
        <dbReference type="Proteomes" id="UP000054097"/>
    </source>
</evidence>
<name>A0A0C2XS76_SERVB</name>